<organism evidence="1 2">
    <name type="scientific">Rhizobium sullae</name>
    <name type="common">Rhizobium hedysari</name>
    <dbReference type="NCBI Taxonomy" id="50338"/>
    <lineage>
        <taxon>Bacteria</taxon>
        <taxon>Pseudomonadati</taxon>
        <taxon>Pseudomonadota</taxon>
        <taxon>Alphaproteobacteria</taxon>
        <taxon>Hyphomicrobiales</taxon>
        <taxon>Rhizobiaceae</taxon>
        <taxon>Rhizobium/Agrobacterium group</taxon>
        <taxon>Rhizobium</taxon>
    </lineage>
</organism>
<accession>A0ABY5XZB4</accession>
<keyword evidence="1" id="KW-0614">Plasmid</keyword>
<dbReference type="Pfam" id="PF13941">
    <property type="entry name" value="MutL"/>
    <property type="match status" value="1"/>
</dbReference>
<protein>
    <submittedName>
        <fullName evidence="1">Glutamate mutase L</fullName>
    </submittedName>
</protein>
<dbReference type="RefSeq" id="WP_051336787.1">
    <property type="nucleotide sequence ID" value="NZ_CP104146.1"/>
</dbReference>
<name>A0ABY5XZB4_RHISU</name>
<sequence length="467" mass="49302">MIVVSIDIGSTWTKGVAFALRPDNGLRLLSQGSHPTTVQDLSIGFETVLHSLVLPGEDYELCYSSSAKGGLAVAAVGLVPELTAEMAKVTACSSGARLTQSFAYELSEEDIDTLKKSAPDIILLSGGSDGGNVFYPARNAEKIAGANIACSVVYAGNRSAREQVAKALQSQDVVYAENVLPTLDTPNPEPARSAIREIFLSKITSGKGLDRIIDRTGSEPCPTPYALYEFCRSLATHAPELGEFVLIDMGGATTDVYSYHEELPVPGIVRRGLPEPTIKRTVEGDLGMRVSAVSALEAAGQMSPLPESDSGALVSYVEKLTSAPEHLAVTPQERRFDALLAGANIATSLMRHAGRAHEVATADGVVTVQTGRDLTSVKTMIGTGGYLSHSADFDPRTHLSEVGIDKFGKRILVSQCKSYLRDPANLLPLLANVSRKHPAAAAIAAVRLLSGDIAANPQPLPKAACAL</sequence>
<gene>
    <name evidence="1" type="ORF">N2599_36745</name>
</gene>
<dbReference type="NCBIfam" id="TIGR01319">
    <property type="entry name" value="glmL_fam"/>
    <property type="match status" value="1"/>
</dbReference>
<evidence type="ECO:0000313" key="1">
    <source>
        <dbReference type="EMBL" id="UWU19582.1"/>
    </source>
</evidence>
<dbReference type="EMBL" id="CP104146">
    <property type="protein sequence ID" value="UWU19582.1"/>
    <property type="molecule type" value="Genomic_DNA"/>
</dbReference>
<evidence type="ECO:0000313" key="2">
    <source>
        <dbReference type="Proteomes" id="UP001060123"/>
    </source>
</evidence>
<proteinExistence type="predicted"/>
<keyword evidence="2" id="KW-1185">Reference proteome</keyword>
<dbReference type="Proteomes" id="UP001060123">
    <property type="component" value="Plasmid pWSM1592_3"/>
</dbReference>
<reference evidence="1" key="1">
    <citation type="submission" date="2022-09" db="EMBL/GenBank/DDBJ databases">
        <title>Australian commercial rhizobial inoculants.</title>
        <authorList>
            <person name="Kohlmeier M.G."/>
            <person name="O'Hara G.W."/>
            <person name="Colombi E."/>
            <person name="Ramsay J.P."/>
            <person name="Terpolilli J."/>
        </authorList>
    </citation>
    <scope>NUCLEOTIDE SEQUENCE</scope>
    <source>
        <strain evidence="1">WSM1592</strain>
        <plasmid evidence="1">pWSM1592_3</plasmid>
    </source>
</reference>
<geneLocation type="plasmid" evidence="1 2">
    <name>pWSM1592_3</name>
</geneLocation>
<dbReference type="PIRSF" id="PIRSF004729">
    <property type="entry name" value="MutL"/>
    <property type="match status" value="1"/>
</dbReference>
<dbReference type="InterPro" id="IPR006230">
    <property type="entry name" value="MutL"/>
</dbReference>